<dbReference type="Pfam" id="PF13977">
    <property type="entry name" value="TetR_C_6"/>
    <property type="match status" value="1"/>
</dbReference>
<evidence type="ECO:0000256" key="3">
    <source>
        <dbReference type="ARBA" id="ARBA00023125"/>
    </source>
</evidence>
<comment type="caution">
    <text evidence="7">The sequence shown here is derived from an EMBL/GenBank/DDBJ whole genome shotgun (WGS) entry which is preliminary data.</text>
</comment>
<evidence type="ECO:0000259" key="6">
    <source>
        <dbReference type="PROSITE" id="PS50977"/>
    </source>
</evidence>
<accession>A0ABP9LYZ2</accession>
<evidence type="ECO:0000256" key="4">
    <source>
        <dbReference type="ARBA" id="ARBA00023163"/>
    </source>
</evidence>
<dbReference type="SUPFAM" id="SSF46689">
    <property type="entry name" value="Homeodomain-like"/>
    <property type="match status" value="1"/>
</dbReference>
<dbReference type="InterPro" id="IPR039538">
    <property type="entry name" value="BetI_C"/>
</dbReference>
<evidence type="ECO:0000256" key="2">
    <source>
        <dbReference type="ARBA" id="ARBA00023015"/>
    </source>
</evidence>
<dbReference type="RefSeq" id="WP_194412883.1">
    <property type="nucleotide sequence ID" value="NZ_BAABKZ010000001.1"/>
</dbReference>
<evidence type="ECO:0000256" key="1">
    <source>
        <dbReference type="ARBA" id="ARBA00022491"/>
    </source>
</evidence>
<keyword evidence="1" id="KW-0678">Repressor</keyword>
<keyword evidence="2" id="KW-0805">Transcription regulation</keyword>
<proteinExistence type="predicted"/>
<evidence type="ECO:0000313" key="7">
    <source>
        <dbReference type="EMBL" id="GAA5088297.1"/>
    </source>
</evidence>
<dbReference type="Pfam" id="PF00440">
    <property type="entry name" value="TetR_N"/>
    <property type="match status" value="1"/>
</dbReference>
<dbReference type="InterPro" id="IPR009057">
    <property type="entry name" value="Homeodomain-like_sf"/>
</dbReference>
<dbReference type="Proteomes" id="UP001501407">
    <property type="component" value="Unassembled WGS sequence"/>
</dbReference>
<dbReference type="PANTHER" id="PTHR30055:SF234">
    <property type="entry name" value="HTH-TYPE TRANSCRIPTIONAL REGULATOR BETI"/>
    <property type="match status" value="1"/>
</dbReference>
<feature type="DNA-binding region" description="H-T-H motif" evidence="5">
    <location>
        <begin position="31"/>
        <end position="50"/>
    </location>
</feature>
<organism evidence="7 8">
    <name type="scientific">Microbacterium yannicii</name>
    <dbReference type="NCBI Taxonomy" id="671622"/>
    <lineage>
        <taxon>Bacteria</taxon>
        <taxon>Bacillati</taxon>
        <taxon>Actinomycetota</taxon>
        <taxon>Actinomycetes</taxon>
        <taxon>Micrococcales</taxon>
        <taxon>Microbacteriaceae</taxon>
        <taxon>Microbacterium</taxon>
    </lineage>
</organism>
<evidence type="ECO:0000256" key="5">
    <source>
        <dbReference type="PROSITE-ProRule" id="PRU00335"/>
    </source>
</evidence>
<dbReference type="EMBL" id="BAABKZ010000001">
    <property type="protein sequence ID" value="GAA5088297.1"/>
    <property type="molecule type" value="Genomic_DNA"/>
</dbReference>
<feature type="domain" description="HTH tetR-type" evidence="6">
    <location>
        <begin position="8"/>
        <end position="68"/>
    </location>
</feature>
<reference evidence="8" key="1">
    <citation type="journal article" date="2019" name="Int. J. Syst. Evol. Microbiol.">
        <title>The Global Catalogue of Microorganisms (GCM) 10K type strain sequencing project: providing services to taxonomists for standard genome sequencing and annotation.</title>
        <authorList>
            <consortium name="The Broad Institute Genomics Platform"/>
            <consortium name="The Broad Institute Genome Sequencing Center for Infectious Disease"/>
            <person name="Wu L."/>
            <person name="Ma J."/>
        </authorList>
    </citation>
    <scope>NUCLEOTIDE SEQUENCE [LARGE SCALE GENOMIC DNA]</scope>
    <source>
        <strain evidence="8">JCM 18959</strain>
    </source>
</reference>
<gene>
    <name evidence="7" type="ORF">GCM10025760_10560</name>
</gene>
<dbReference type="InterPro" id="IPR050109">
    <property type="entry name" value="HTH-type_TetR-like_transc_reg"/>
</dbReference>
<keyword evidence="8" id="KW-1185">Reference proteome</keyword>
<keyword evidence="3 5" id="KW-0238">DNA-binding</keyword>
<evidence type="ECO:0000313" key="8">
    <source>
        <dbReference type="Proteomes" id="UP001501407"/>
    </source>
</evidence>
<dbReference type="PANTHER" id="PTHR30055">
    <property type="entry name" value="HTH-TYPE TRANSCRIPTIONAL REGULATOR RUTR"/>
    <property type="match status" value="1"/>
</dbReference>
<dbReference type="PROSITE" id="PS50977">
    <property type="entry name" value="HTH_TETR_2"/>
    <property type="match status" value="1"/>
</dbReference>
<protein>
    <recommendedName>
        <fullName evidence="6">HTH tetR-type domain-containing protein</fullName>
    </recommendedName>
</protein>
<dbReference type="Gene3D" id="1.10.357.10">
    <property type="entry name" value="Tetracycline Repressor, domain 2"/>
    <property type="match status" value="1"/>
</dbReference>
<dbReference type="InterPro" id="IPR001647">
    <property type="entry name" value="HTH_TetR"/>
</dbReference>
<name>A0ABP9LYZ2_9MICO</name>
<keyword evidence="4" id="KW-0804">Transcription</keyword>
<sequence>MARPSVAEERTQQIVDATIRTIAAHGITGASLERIAEEAGMSRGHVRHFVGNREELLRESARRFYYEDAEGDSMLPAGTSDVAHALDFLFGDEFASPGNENAVVLGFVEAARTDPVLAGLLVSAYQGTHHALAELLAAEHPAADAAACASVAYGVVGIALHNVFLSDIASAATGTATARTAAERLIATLD</sequence>